<feature type="transmembrane region" description="Helical" evidence="6">
    <location>
        <begin position="150"/>
        <end position="171"/>
    </location>
</feature>
<comment type="subcellular location">
    <subcellularLocation>
        <location evidence="1">Membrane</location>
        <topology evidence="1">Multi-pass membrane protein</topology>
    </subcellularLocation>
</comment>
<dbReference type="GO" id="GO:0016020">
    <property type="term" value="C:membrane"/>
    <property type="evidence" value="ECO:0007669"/>
    <property type="project" value="UniProtKB-SubCell"/>
</dbReference>
<reference evidence="8" key="2">
    <citation type="submission" date="2020-09" db="EMBL/GenBank/DDBJ databases">
        <authorList>
            <person name="Sun Q."/>
            <person name="Zhou Y."/>
        </authorList>
    </citation>
    <scope>NUCLEOTIDE SEQUENCE</scope>
    <source>
        <strain evidence="8">CGMCC 1.15762</strain>
    </source>
</reference>
<comment type="similarity">
    <text evidence="2">Belongs to the drug/metabolite transporter (DMT) superfamily. 10 TMS drug/metabolite exporter (DME) (TC 2.A.7.3) family.</text>
</comment>
<feature type="transmembrane region" description="Helical" evidence="6">
    <location>
        <begin position="74"/>
        <end position="92"/>
    </location>
</feature>
<name>A0A8J3EGB5_9RHOB</name>
<feature type="transmembrane region" description="Helical" evidence="6">
    <location>
        <begin position="98"/>
        <end position="115"/>
    </location>
</feature>
<feature type="domain" description="EamA" evidence="7">
    <location>
        <begin position="152"/>
        <end position="281"/>
    </location>
</feature>
<dbReference type="InterPro" id="IPR000620">
    <property type="entry name" value="EamA_dom"/>
</dbReference>
<dbReference type="RefSeq" id="WP_188789738.1">
    <property type="nucleotide sequence ID" value="NZ_BMJV01000003.1"/>
</dbReference>
<accession>A0A8J3EGB5</accession>
<comment type="caution">
    <text evidence="8">The sequence shown here is derived from an EMBL/GenBank/DDBJ whole genome shotgun (WGS) entry which is preliminary data.</text>
</comment>
<dbReference type="InterPro" id="IPR037185">
    <property type="entry name" value="EmrE-like"/>
</dbReference>
<evidence type="ECO:0000256" key="3">
    <source>
        <dbReference type="ARBA" id="ARBA00022692"/>
    </source>
</evidence>
<feature type="transmembrane region" description="Helical" evidence="6">
    <location>
        <begin position="265"/>
        <end position="283"/>
    </location>
</feature>
<feature type="transmembrane region" description="Helical" evidence="6">
    <location>
        <begin position="36"/>
        <end position="53"/>
    </location>
</feature>
<reference evidence="8" key="1">
    <citation type="journal article" date="2014" name="Int. J. Syst. Evol. Microbiol.">
        <title>Complete genome sequence of Corynebacterium casei LMG S-19264T (=DSM 44701T), isolated from a smear-ripened cheese.</title>
        <authorList>
            <consortium name="US DOE Joint Genome Institute (JGI-PGF)"/>
            <person name="Walter F."/>
            <person name="Albersmeier A."/>
            <person name="Kalinowski J."/>
            <person name="Ruckert C."/>
        </authorList>
    </citation>
    <scope>NUCLEOTIDE SEQUENCE</scope>
    <source>
        <strain evidence="8">CGMCC 1.15762</strain>
    </source>
</reference>
<evidence type="ECO:0000259" key="7">
    <source>
        <dbReference type="Pfam" id="PF00892"/>
    </source>
</evidence>
<dbReference type="EMBL" id="BMJV01000003">
    <property type="protein sequence ID" value="GGG69615.1"/>
    <property type="molecule type" value="Genomic_DNA"/>
</dbReference>
<dbReference type="PANTHER" id="PTHR22911:SF6">
    <property type="entry name" value="SOLUTE CARRIER FAMILY 35 MEMBER G1"/>
    <property type="match status" value="1"/>
</dbReference>
<evidence type="ECO:0000256" key="1">
    <source>
        <dbReference type="ARBA" id="ARBA00004141"/>
    </source>
</evidence>
<feature type="transmembrane region" description="Helical" evidence="6">
    <location>
        <begin position="211"/>
        <end position="232"/>
    </location>
</feature>
<dbReference type="PANTHER" id="PTHR22911">
    <property type="entry name" value="ACYL-MALONYL CONDENSING ENZYME-RELATED"/>
    <property type="match status" value="1"/>
</dbReference>
<keyword evidence="4 6" id="KW-1133">Transmembrane helix</keyword>
<feature type="transmembrane region" description="Helical" evidence="6">
    <location>
        <begin position="120"/>
        <end position="138"/>
    </location>
</feature>
<evidence type="ECO:0000256" key="2">
    <source>
        <dbReference type="ARBA" id="ARBA00009853"/>
    </source>
</evidence>
<dbReference type="Proteomes" id="UP000617145">
    <property type="component" value="Unassembled WGS sequence"/>
</dbReference>
<evidence type="ECO:0000313" key="9">
    <source>
        <dbReference type="Proteomes" id="UP000617145"/>
    </source>
</evidence>
<evidence type="ECO:0000313" key="8">
    <source>
        <dbReference type="EMBL" id="GGG69615.1"/>
    </source>
</evidence>
<keyword evidence="5 6" id="KW-0472">Membrane</keyword>
<evidence type="ECO:0000256" key="4">
    <source>
        <dbReference type="ARBA" id="ARBA00022989"/>
    </source>
</evidence>
<protein>
    <submittedName>
        <fullName evidence="8">Transporter RarD family, DMT superfamily protein</fullName>
    </submittedName>
</protein>
<dbReference type="AlphaFoldDB" id="A0A8J3EGB5"/>
<proteinExistence type="inferred from homology"/>
<keyword evidence="3 6" id="KW-0812">Transmembrane</keyword>
<feature type="transmembrane region" description="Helical" evidence="6">
    <location>
        <begin position="239"/>
        <end position="259"/>
    </location>
</feature>
<feature type="transmembrane region" description="Helical" evidence="6">
    <location>
        <begin position="183"/>
        <end position="205"/>
    </location>
</feature>
<evidence type="ECO:0000256" key="6">
    <source>
        <dbReference type="SAM" id="Phobius"/>
    </source>
</evidence>
<sequence length="303" mass="32252">MTPLRGIALKLASVILFVIMASLVKAVPEVPTGEVVFFRSAFALPVIIVWLLWRGDLGTGLKANNLVAHALRGVVGVSAMGCNFAALVLLPLPEVTALSYAAPPLTVIFAALLLGERVRLFRISAVVCGLLGVGLVMWPLLTLGEVDARALTGVGFILASAVFRALVQIHIRRMVRTEQTSAIVFYFSLTSTVLALLTLPFGWVMPSMTEFGILVMVGIIGGVAQICLTSAYRGAEAALLAPFDYASILFAILIGYVFFAEVPTAMMLLGSAVVVASGVSLILRERYLGLVRHRARPGMTPQG</sequence>
<gene>
    <name evidence="8" type="ORF">GCM10011415_16330</name>
</gene>
<evidence type="ECO:0000256" key="5">
    <source>
        <dbReference type="ARBA" id="ARBA00023136"/>
    </source>
</evidence>
<dbReference type="SUPFAM" id="SSF103481">
    <property type="entry name" value="Multidrug resistance efflux transporter EmrE"/>
    <property type="match status" value="2"/>
</dbReference>
<feature type="domain" description="EamA" evidence="7">
    <location>
        <begin position="5"/>
        <end position="137"/>
    </location>
</feature>
<organism evidence="8 9">
    <name type="scientific">Salipiger pallidus</name>
    <dbReference type="NCBI Taxonomy" id="1775170"/>
    <lineage>
        <taxon>Bacteria</taxon>
        <taxon>Pseudomonadati</taxon>
        <taxon>Pseudomonadota</taxon>
        <taxon>Alphaproteobacteria</taxon>
        <taxon>Rhodobacterales</taxon>
        <taxon>Roseobacteraceae</taxon>
        <taxon>Salipiger</taxon>
    </lineage>
</organism>
<keyword evidence="9" id="KW-1185">Reference proteome</keyword>
<dbReference type="Pfam" id="PF00892">
    <property type="entry name" value="EamA"/>
    <property type="match status" value="2"/>
</dbReference>